<organism evidence="1 2">
    <name type="scientific">Zopfia rhizophila CBS 207.26</name>
    <dbReference type="NCBI Taxonomy" id="1314779"/>
    <lineage>
        <taxon>Eukaryota</taxon>
        <taxon>Fungi</taxon>
        <taxon>Dikarya</taxon>
        <taxon>Ascomycota</taxon>
        <taxon>Pezizomycotina</taxon>
        <taxon>Dothideomycetes</taxon>
        <taxon>Dothideomycetes incertae sedis</taxon>
        <taxon>Zopfiaceae</taxon>
        <taxon>Zopfia</taxon>
    </lineage>
</organism>
<keyword evidence="2" id="KW-1185">Reference proteome</keyword>
<dbReference type="OrthoDB" id="2931622at2759"/>
<sequence length="320" mass="37221">MNVPPLNSPVVIDTNGPNYAIKPLSPPLLQFARAQPSRIDSLIRPHLYSHHFPRELETYITDYVSIVITPGLYGDEAPHRPLWYYANCLVHGAILGRAYSLLCTPVRPPKSLSNLSDFPFSKLPAELRLQIYGYYKEDIAQRKRFWDVMTLVFIKALWSGRDPEEGSRYITGILMLTCGHALTSDSAPPRGRGARWIWWDDRIAEPEYTWGWQELRDAIMATSRLPRGNTDIKELRKRWEETRHELFEHNWNHEELLDMAREHLRTDERDWTPPEIAAKFFNHLFEGNEEGKRIWEITGIVPQALERSSREESESVEGDT</sequence>
<protein>
    <submittedName>
        <fullName evidence="1">Uncharacterized protein</fullName>
    </submittedName>
</protein>
<dbReference type="Proteomes" id="UP000800200">
    <property type="component" value="Unassembled WGS sequence"/>
</dbReference>
<dbReference type="EMBL" id="ML994612">
    <property type="protein sequence ID" value="KAF2194157.1"/>
    <property type="molecule type" value="Genomic_DNA"/>
</dbReference>
<reference evidence="1" key="1">
    <citation type="journal article" date="2020" name="Stud. Mycol.">
        <title>101 Dothideomycetes genomes: a test case for predicting lifestyles and emergence of pathogens.</title>
        <authorList>
            <person name="Haridas S."/>
            <person name="Albert R."/>
            <person name="Binder M."/>
            <person name="Bloem J."/>
            <person name="Labutti K."/>
            <person name="Salamov A."/>
            <person name="Andreopoulos B."/>
            <person name="Baker S."/>
            <person name="Barry K."/>
            <person name="Bills G."/>
            <person name="Bluhm B."/>
            <person name="Cannon C."/>
            <person name="Castanera R."/>
            <person name="Culley D."/>
            <person name="Daum C."/>
            <person name="Ezra D."/>
            <person name="Gonzalez J."/>
            <person name="Henrissat B."/>
            <person name="Kuo A."/>
            <person name="Liang C."/>
            <person name="Lipzen A."/>
            <person name="Lutzoni F."/>
            <person name="Magnuson J."/>
            <person name="Mondo S."/>
            <person name="Nolan M."/>
            <person name="Ohm R."/>
            <person name="Pangilinan J."/>
            <person name="Park H.-J."/>
            <person name="Ramirez L."/>
            <person name="Alfaro M."/>
            <person name="Sun H."/>
            <person name="Tritt A."/>
            <person name="Yoshinaga Y."/>
            <person name="Zwiers L.-H."/>
            <person name="Turgeon B."/>
            <person name="Goodwin S."/>
            <person name="Spatafora J."/>
            <person name="Crous P."/>
            <person name="Grigoriev I."/>
        </authorList>
    </citation>
    <scope>NUCLEOTIDE SEQUENCE</scope>
    <source>
        <strain evidence="1">CBS 207.26</strain>
    </source>
</reference>
<gene>
    <name evidence="1" type="ORF">K469DRAFT_689199</name>
</gene>
<evidence type="ECO:0000313" key="1">
    <source>
        <dbReference type="EMBL" id="KAF2194157.1"/>
    </source>
</evidence>
<name>A0A6A6EPP8_9PEZI</name>
<proteinExistence type="predicted"/>
<evidence type="ECO:0000313" key="2">
    <source>
        <dbReference type="Proteomes" id="UP000800200"/>
    </source>
</evidence>
<dbReference type="AlphaFoldDB" id="A0A6A6EPP8"/>
<accession>A0A6A6EPP8</accession>